<keyword evidence="2" id="KW-1185">Reference proteome</keyword>
<dbReference type="RefSeq" id="WP_310233780.1">
    <property type="nucleotide sequence ID" value="NZ_JAVDWO010000004.1"/>
</dbReference>
<dbReference type="Proteomes" id="UP001256588">
    <property type="component" value="Unassembled WGS sequence"/>
</dbReference>
<reference evidence="1 2" key="1">
    <citation type="submission" date="2023-07" db="EMBL/GenBank/DDBJ databases">
        <title>Sorghum-associated microbial communities from plants grown in Nebraska, USA.</title>
        <authorList>
            <person name="Schachtman D."/>
        </authorList>
    </citation>
    <scope>NUCLEOTIDE SEQUENCE [LARGE SCALE GENOMIC DNA]</scope>
    <source>
        <strain evidence="1 2">4099</strain>
    </source>
</reference>
<dbReference type="EMBL" id="JAVDWO010000004">
    <property type="protein sequence ID" value="MDR7192593.1"/>
    <property type="molecule type" value="Genomic_DNA"/>
</dbReference>
<gene>
    <name evidence="1" type="ORF">J2W68_001307</name>
</gene>
<evidence type="ECO:0000313" key="1">
    <source>
        <dbReference type="EMBL" id="MDR7192593.1"/>
    </source>
</evidence>
<evidence type="ECO:0000313" key="2">
    <source>
        <dbReference type="Proteomes" id="UP001256588"/>
    </source>
</evidence>
<organism evidence="1 2">
    <name type="scientific">Luteimonas terrae</name>
    <dbReference type="NCBI Taxonomy" id="1530191"/>
    <lineage>
        <taxon>Bacteria</taxon>
        <taxon>Pseudomonadati</taxon>
        <taxon>Pseudomonadota</taxon>
        <taxon>Gammaproteobacteria</taxon>
        <taxon>Lysobacterales</taxon>
        <taxon>Lysobacteraceae</taxon>
        <taxon>Luteimonas</taxon>
    </lineage>
</organism>
<protein>
    <submittedName>
        <fullName evidence="1">Uncharacterized protein</fullName>
    </submittedName>
</protein>
<sequence>MAMSDPPSVRRIGGDLLARLEAAACQELTTLLAAAAAPTAPGHAAPLDAVESVIAWDLAAGF</sequence>
<name>A0ABU1XV29_9GAMM</name>
<accession>A0ABU1XV29</accession>
<comment type="caution">
    <text evidence="1">The sequence shown here is derived from an EMBL/GenBank/DDBJ whole genome shotgun (WGS) entry which is preliminary data.</text>
</comment>
<proteinExistence type="predicted"/>